<sequence length="239" mass="26340">MKITKVGTIHQLTFLPEFFPVNCYLVEEQSELTLIDTGIPNSYKGILNVITKLNKPLTNILLTHAHGDHVGSLDELKRRFPNVPVAISTRDSRLLKGDITLDSNEPQIPIKGGIPKNLKTNPDRLLEEGDRVGSLQVIATPGHTPGSLSFLDIRNQSMIVGDAMQTRGGIAVSGQMRPLFPFPAFATWNKEMAVESVKKIEQVKPSLVAVGHGEMLLEPNEPIRKAIEQAERKLALLTK</sequence>
<accession>A0ABS7UZC5</accession>
<dbReference type="CDD" id="cd07721">
    <property type="entry name" value="yflN-like_MBL-fold"/>
    <property type="match status" value="1"/>
</dbReference>
<dbReference type="RefSeq" id="WP_224141801.1">
    <property type="nucleotide sequence ID" value="NZ_JAIQUM010000105.1"/>
</dbReference>
<comment type="caution">
    <text evidence="2">The sequence shown here is derived from an EMBL/GenBank/DDBJ whole genome shotgun (WGS) entry which is preliminary data.</text>
</comment>
<dbReference type="SMART" id="SM00849">
    <property type="entry name" value="Lactamase_B"/>
    <property type="match status" value="1"/>
</dbReference>
<evidence type="ECO:0000313" key="3">
    <source>
        <dbReference type="Proteomes" id="UP001165287"/>
    </source>
</evidence>
<protein>
    <submittedName>
        <fullName evidence="2">MBL fold metallo-hydrolase</fullName>
    </submittedName>
</protein>
<dbReference type="EMBL" id="JAIQUM010000105">
    <property type="protein sequence ID" value="MBZ5753374.1"/>
    <property type="molecule type" value="Genomic_DNA"/>
</dbReference>
<gene>
    <name evidence="2" type="ORF">K9V48_24900</name>
</gene>
<dbReference type="InterPro" id="IPR036866">
    <property type="entry name" value="RibonucZ/Hydroxyglut_hydro"/>
</dbReference>
<dbReference type="Gene3D" id="3.60.15.10">
    <property type="entry name" value="Ribonuclease Z/Hydroxyacylglutathione hydrolase-like"/>
    <property type="match status" value="1"/>
</dbReference>
<proteinExistence type="predicted"/>
<evidence type="ECO:0000259" key="1">
    <source>
        <dbReference type="SMART" id="SM00849"/>
    </source>
</evidence>
<dbReference type="Proteomes" id="UP001165287">
    <property type="component" value="Unassembled WGS sequence"/>
</dbReference>
<dbReference type="SUPFAM" id="SSF56281">
    <property type="entry name" value="Metallo-hydrolase/oxidoreductase"/>
    <property type="match status" value="1"/>
</dbReference>
<reference evidence="2" key="1">
    <citation type="submission" date="2024-05" db="EMBL/GenBank/DDBJ databases">
        <title>Metabacillus sp. nov., isolated from the rhizosphere soil of tomato plants.</title>
        <authorList>
            <person name="Ma R."/>
        </authorList>
    </citation>
    <scope>NUCLEOTIDE SEQUENCE</scope>
    <source>
        <strain evidence="2">DBTR6</strain>
    </source>
</reference>
<organism evidence="2 3">
    <name type="scientific">Metabacillus rhizolycopersici</name>
    <dbReference type="NCBI Taxonomy" id="2875709"/>
    <lineage>
        <taxon>Bacteria</taxon>
        <taxon>Bacillati</taxon>
        <taxon>Bacillota</taxon>
        <taxon>Bacilli</taxon>
        <taxon>Bacillales</taxon>
        <taxon>Bacillaceae</taxon>
        <taxon>Metabacillus</taxon>
    </lineage>
</organism>
<name>A0ABS7UZC5_9BACI</name>
<dbReference type="Pfam" id="PF00753">
    <property type="entry name" value="Lactamase_B"/>
    <property type="match status" value="1"/>
</dbReference>
<keyword evidence="3" id="KW-1185">Reference proteome</keyword>
<dbReference type="PANTHER" id="PTHR42951:SF9">
    <property type="entry name" value="METAL-DEPENDENT HYDROLASE"/>
    <property type="match status" value="1"/>
</dbReference>
<dbReference type="InterPro" id="IPR050855">
    <property type="entry name" value="NDM-1-like"/>
</dbReference>
<evidence type="ECO:0000313" key="2">
    <source>
        <dbReference type="EMBL" id="MBZ5753374.1"/>
    </source>
</evidence>
<dbReference type="PANTHER" id="PTHR42951">
    <property type="entry name" value="METALLO-BETA-LACTAMASE DOMAIN-CONTAINING"/>
    <property type="match status" value="1"/>
</dbReference>
<feature type="domain" description="Metallo-beta-lactamase" evidence="1">
    <location>
        <begin position="20"/>
        <end position="212"/>
    </location>
</feature>
<dbReference type="InterPro" id="IPR001279">
    <property type="entry name" value="Metallo-B-lactamas"/>
</dbReference>